<dbReference type="EMBL" id="FWXB01000020">
    <property type="protein sequence ID" value="SMC14073.1"/>
    <property type="molecule type" value="Genomic_DNA"/>
</dbReference>
<dbReference type="SUPFAM" id="SSF48403">
    <property type="entry name" value="Ankyrin repeat"/>
    <property type="match status" value="1"/>
</dbReference>
<accession>A0A1X7BWS4</accession>
<sequence>MDFSDPISMIKKGISDLIKNRQESHEAHLDFLARFEKSAAWEGEDWTYWDFLSAPEELAEVKSRCLTYQEAKRHCDDWMAKNEASKSALLREIETGPPEGIVERIREMVSDGENPNGSSLLKDTPLEFARYRGTEDVFDLLIELGADGEKAGFSKLHHAVRYGSLQDAEPLFDSFDPLWSHFGARSVLCEAVLAGKGDIISALLDHVSSEGCLDHEEVATCFGIAAGSGDPDLVRPFLHHGLKRDIALDSTLESYDCQDCSRLFRALRTKERVPVFCPKIINLTTHGRPATELFDRVNICNKHCY</sequence>
<proteinExistence type="predicted"/>
<evidence type="ECO:0000313" key="2">
    <source>
        <dbReference type="Proteomes" id="UP000193224"/>
    </source>
</evidence>
<dbReference type="Gene3D" id="1.25.40.20">
    <property type="entry name" value="Ankyrin repeat-containing domain"/>
    <property type="match status" value="1"/>
</dbReference>
<dbReference type="Proteomes" id="UP000193224">
    <property type="component" value="Unassembled WGS sequence"/>
</dbReference>
<organism evidence="1 2">
    <name type="scientific">Roseovarius aestuarii</name>
    <dbReference type="NCBI Taxonomy" id="475083"/>
    <lineage>
        <taxon>Bacteria</taxon>
        <taxon>Pseudomonadati</taxon>
        <taxon>Pseudomonadota</taxon>
        <taxon>Alphaproteobacteria</taxon>
        <taxon>Rhodobacterales</taxon>
        <taxon>Roseobacteraceae</taxon>
        <taxon>Roseovarius</taxon>
    </lineage>
</organism>
<protein>
    <submittedName>
        <fullName evidence="1">Ankyrin repeats (3 copies)</fullName>
    </submittedName>
</protein>
<gene>
    <name evidence="1" type="ORF">ROA7745_03937</name>
</gene>
<reference evidence="1 2" key="1">
    <citation type="submission" date="2017-03" db="EMBL/GenBank/DDBJ databases">
        <authorList>
            <person name="Afonso C.L."/>
            <person name="Miller P.J."/>
            <person name="Scott M.A."/>
            <person name="Spackman E."/>
            <person name="Goraichik I."/>
            <person name="Dimitrov K.M."/>
            <person name="Suarez D.L."/>
            <person name="Swayne D.E."/>
        </authorList>
    </citation>
    <scope>NUCLEOTIDE SEQUENCE [LARGE SCALE GENOMIC DNA]</scope>
    <source>
        <strain evidence="1 2">CECT 7745</strain>
    </source>
</reference>
<keyword evidence="2" id="KW-1185">Reference proteome</keyword>
<dbReference type="RefSeq" id="WP_085801990.1">
    <property type="nucleotide sequence ID" value="NZ_FWXB01000020.1"/>
</dbReference>
<evidence type="ECO:0000313" key="1">
    <source>
        <dbReference type="EMBL" id="SMC14073.1"/>
    </source>
</evidence>
<name>A0A1X7BWS4_9RHOB</name>
<dbReference type="AlphaFoldDB" id="A0A1X7BWS4"/>
<dbReference type="InterPro" id="IPR036770">
    <property type="entry name" value="Ankyrin_rpt-contain_sf"/>
</dbReference>